<dbReference type="Proteomes" id="UP000233080">
    <property type="component" value="Unassembled WGS sequence"/>
</dbReference>
<keyword evidence="2" id="KW-1185">Reference proteome</keyword>
<evidence type="ECO:0000313" key="2">
    <source>
        <dbReference type="Proteomes" id="UP000233080"/>
    </source>
</evidence>
<proteinExistence type="predicted"/>
<evidence type="ECO:0000313" key="1">
    <source>
        <dbReference type="Ensembl" id="ENSCANP00000037116.1"/>
    </source>
</evidence>
<dbReference type="AlphaFoldDB" id="A0A2K5K7Q0"/>
<dbReference type="OMA" id="IKDTICM"/>
<protein>
    <submittedName>
        <fullName evidence="1">Uncharacterized protein</fullName>
    </submittedName>
</protein>
<name>A0A2K5K7Q0_COLAP</name>
<dbReference type="Ensembl" id="ENSCANT00000060366.1">
    <property type="protein sequence ID" value="ENSCANP00000037116.1"/>
    <property type="gene ID" value="ENSCANG00000042242.1"/>
</dbReference>
<sequence>MKDFIKCFIGTKDTVSMTFSWSVNLVLITLSKKRKLIKFAKFEEWLMMQGLLPGKRGMAGC</sequence>
<organism evidence="1 2">
    <name type="scientific">Colobus angolensis palliatus</name>
    <name type="common">Peters' Angolan colobus</name>
    <dbReference type="NCBI Taxonomy" id="336983"/>
    <lineage>
        <taxon>Eukaryota</taxon>
        <taxon>Metazoa</taxon>
        <taxon>Chordata</taxon>
        <taxon>Craniata</taxon>
        <taxon>Vertebrata</taxon>
        <taxon>Euteleostomi</taxon>
        <taxon>Mammalia</taxon>
        <taxon>Eutheria</taxon>
        <taxon>Euarchontoglires</taxon>
        <taxon>Primates</taxon>
        <taxon>Haplorrhini</taxon>
        <taxon>Catarrhini</taxon>
        <taxon>Cercopithecidae</taxon>
        <taxon>Colobinae</taxon>
        <taxon>Colobus</taxon>
    </lineage>
</organism>
<reference evidence="1" key="2">
    <citation type="submission" date="2025-09" db="UniProtKB">
        <authorList>
            <consortium name="Ensembl"/>
        </authorList>
    </citation>
    <scope>IDENTIFICATION</scope>
</reference>
<reference evidence="1" key="1">
    <citation type="submission" date="2025-08" db="UniProtKB">
        <authorList>
            <consortium name="Ensembl"/>
        </authorList>
    </citation>
    <scope>IDENTIFICATION</scope>
</reference>
<accession>A0A2K5K7Q0</accession>